<accession>A0A699YCQ7</accession>
<proteinExistence type="predicted"/>
<keyword evidence="2" id="KW-1185">Reference proteome</keyword>
<gene>
    <name evidence="1" type="ORF">HaLaN_01926</name>
</gene>
<evidence type="ECO:0000313" key="2">
    <source>
        <dbReference type="Proteomes" id="UP000485058"/>
    </source>
</evidence>
<dbReference type="AlphaFoldDB" id="A0A699YCQ7"/>
<organism evidence="1 2">
    <name type="scientific">Haematococcus lacustris</name>
    <name type="common">Green alga</name>
    <name type="synonym">Haematococcus pluvialis</name>
    <dbReference type="NCBI Taxonomy" id="44745"/>
    <lineage>
        <taxon>Eukaryota</taxon>
        <taxon>Viridiplantae</taxon>
        <taxon>Chlorophyta</taxon>
        <taxon>core chlorophytes</taxon>
        <taxon>Chlorophyceae</taxon>
        <taxon>CS clade</taxon>
        <taxon>Chlamydomonadales</taxon>
        <taxon>Haematococcaceae</taxon>
        <taxon>Haematococcus</taxon>
    </lineage>
</organism>
<reference evidence="1 2" key="1">
    <citation type="submission" date="2020-02" db="EMBL/GenBank/DDBJ databases">
        <title>Draft genome sequence of Haematococcus lacustris strain NIES-144.</title>
        <authorList>
            <person name="Morimoto D."/>
            <person name="Nakagawa S."/>
            <person name="Yoshida T."/>
            <person name="Sawayama S."/>
        </authorList>
    </citation>
    <scope>NUCLEOTIDE SEQUENCE [LARGE SCALE GENOMIC DNA]</scope>
    <source>
        <strain evidence="1 2">NIES-144</strain>
    </source>
</reference>
<dbReference type="EMBL" id="BLLF01000078">
    <property type="protein sequence ID" value="GFH07165.1"/>
    <property type="molecule type" value="Genomic_DNA"/>
</dbReference>
<name>A0A699YCQ7_HAELA</name>
<comment type="caution">
    <text evidence="1">The sequence shown here is derived from an EMBL/GenBank/DDBJ whole genome shotgun (WGS) entry which is preliminary data.</text>
</comment>
<evidence type="ECO:0000313" key="1">
    <source>
        <dbReference type="EMBL" id="GFH07165.1"/>
    </source>
</evidence>
<dbReference type="Proteomes" id="UP000485058">
    <property type="component" value="Unassembled WGS sequence"/>
</dbReference>
<protein>
    <submittedName>
        <fullName evidence="1">Cellulase domain-containing protein</fullName>
    </submittedName>
</protein>
<sequence>MGRLLANSKASGGGLAGALLWNGADNNTADQDGYNVRIDRWPSALIEAPPALKSLPNVMSYLRTFVNPGATKPGSVTAEMKQWEALDIQAFQNEAWPAEEVDILKWTSDQVN</sequence>